<dbReference type="Proteomes" id="UP000536534">
    <property type="component" value="Unassembled WGS sequence"/>
</dbReference>
<evidence type="ECO:0000259" key="1">
    <source>
        <dbReference type="Pfam" id="PF16036"/>
    </source>
</evidence>
<evidence type="ECO:0000313" key="3">
    <source>
        <dbReference type="Proteomes" id="UP000536534"/>
    </source>
</evidence>
<comment type="caution">
    <text evidence="2">The sequence shown here is derived from an EMBL/GenBank/DDBJ whole genome shotgun (WGS) entry which is preliminary data.</text>
</comment>
<reference evidence="2 3" key="1">
    <citation type="journal article" date="2020" name="Biotechnol. Biofuels">
        <title>New insights from the biogas microbiome by comprehensive genome-resolved metagenomics of nearly 1600 species originating from multiple anaerobic digesters.</title>
        <authorList>
            <person name="Campanaro S."/>
            <person name="Treu L."/>
            <person name="Rodriguez-R L.M."/>
            <person name="Kovalovszki A."/>
            <person name="Ziels R.M."/>
            <person name="Maus I."/>
            <person name="Zhu X."/>
            <person name="Kougias P.G."/>
            <person name="Basile A."/>
            <person name="Luo G."/>
            <person name="Schluter A."/>
            <person name="Konstantinidis K.T."/>
            <person name="Angelidaki I."/>
        </authorList>
    </citation>
    <scope>NUCLEOTIDE SEQUENCE [LARGE SCALE GENOMIC DNA]</scope>
    <source>
        <strain evidence="2">AS06rmzACSIP_256</strain>
    </source>
</reference>
<dbReference type="AlphaFoldDB" id="A0A7X7R7Q7"/>
<dbReference type="InterPro" id="IPR016087">
    <property type="entry name" value="Chalcone_isomerase"/>
</dbReference>
<gene>
    <name evidence="2" type="ORF">GX576_06375</name>
</gene>
<accession>A0A7X7R7Q7</accession>
<organism evidence="2 3">
    <name type="scientific">Thauera phenolivorans</name>
    <dbReference type="NCBI Taxonomy" id="1792543"/>
    <lineage>
        <taxon>Bacteria</taxon>
        <taxon>Pseudomonadati</taxon>
        <taxon>Pseudomonadota</taxon>
        <taxon>Betaproteobacteria</taxon>
        <taxon>Rhodocyclales</taxon>
        <taxon>Zoogloeaceae</taxon>
        <taxon>Thauera</taxon>
    </lineage>
</organism>
<evidence type="ECO:0000313" key="2">
    <source>
        <dbReference type="EMBL" id="NLF54012.1"/>
    </source>
</evidence>
<dbReference type="RefSeq" id="WP_068809525.1">
    <property type="nucleotide sequence ID" value="NZ_MBFM01000006.1"/>
</dbReference>
<feature type="domain" description="Chalcone isomerase" evidence="1">
    <location>
        <begin position="32"/>
        <end position="185"/>
    </location>
</feature>
<dbReference type="EMBL" id="JAAYYV010000169">
    <property type="protein sequence ID" value="NLF54012.1"/>
    <property type="molecule type" value="Genomic_DNA"/>
</dbReference>
<dbReference type="Pfam" id="PF16036">
    <property type="entry name" value="Chalcone_3"/>
    <property type="match status" value="1"/>
</dbReference>
<sequence>MNARRAAAWRLPALLMLAIGLLLPALAAARSLPPAVETLAGPLRLAGEGEMRWFGLKLYDAALWVEPEVEPVAATRSAGHALALRYARAIDAGRLVDTSIDEMRRIGGHDEASLARWRTQLMQALPSVAAGDTLVGLHRPGRGASFWHEGRLTAHVDDPALARAFFAIWLDARTRAPALRARLLGLDGASR</sequence>
<proteinExistence type="predicted"/>
<protein>
    <recommendedName>
        <fullName evidence="1">Chalcone isomerase domain-containing protein</fullName>
    </recommendedName>
</protein>
<dbReference type="OrthoDB" id="8527419at2"/>
<name>A0A7X7R7Q7_9RHOO</name>